<dbReference type="InterPro" id="IPR002575">
    <property type="entry name" value="Aminoglycoside_PTrfase"/>
</dbReference>
<proteinExistence type="predicted"/>
<dbReference type="GO" id="GO:0016301">
    <property type="term" value="F:kinase activity"/>
    <property type="evidence" value="ECO:0007669"/>
    <property type="project" value="UniProtKB-KW"/>
</dbReference>
<dbReference type="Gene3D" id="3.30.200.20">
    <property type="entry name" value="Phosphorylase Kinase, domain 1"/>
    <property type="match status" value="1"/>
</dbReference>
<accession>A0A7X5V7D0</accession>
<keyword evidence="2" id="KW-0808">Transferase</keyword>
<feature type="domain" description="Aminoglycoside phosphotransferase" evidence="1">
    <location>
        <begin position="32"/>
        <end position="226"/>
    </location>
</feature>
<dbReference type="EMBL" id="JAASRO010000001">
    <property type="protein sequence ID" value="NIK55591.1"/>
    <property type="molecule type" value="Genomic_DNA"/>
</dbReference>
<comment type="caution">
    <text evidence="2">The sequence shown here is derived from an EMBL/GenBank/DDBJ whole genome shotgun (WGS) entry which is preliminary data.</text>
</comment>
<keyword evidence="2" id="KW-0418">Kinase</keyword>
<organism evidence="2 3">
    <name type="scientific">Kribbella shirazensis</name>
    <dbReference type="NCBI Taxonomy" id="1105143"/>
    <lineage>
        <taxon>Bacteria</taxon>
        <taxon>Bacillati</taxon>
        <taxon>Actinomycetota</taxon>
        <taxon>Actinomycetes</taxon>
        <taxon>Propionibacteriales</taxon>
        <taxon>Kribbellaceae</taxon>
        <taxon>Kribbella</taxon>
    </lineage>
</organism>
<dbReference type="Proteomes" id="UP000555407">
    <property type="component" value="Unassembled WGS sequence"/>
</dbReference>
<dbReference type="AlphaFoldDB" id="A0A7X5V7D0"/>
<reference evidence="2 3" key="1">
    <citation type="submission" date="2020-03" db="EMBL/GenBank/DDBJ databases">
        <title>Sequencing the genomes of 1000 actinobacteria strains.</title>
        <authorList>
            <person name="Klenk H.-P."/>
        </authorList>
    </citation>
    <scope>NUCLEOTIDE SEQUENCE [LARGE SCALE GENOMIC DNA]</scope>
    <source>
        <strain evidence="2 3">DSM 45490</strain>
    </source>
</reference>
<gene>
    <name evidence="2" type="ORF">BJY22_001308</name>
</gene>
<evidence type="ECO:0000313" key="3">
    <source>
        <dbReference type="Proteomes" id="UP000555407"/>
    </source>
</evidence>
<name>A0A7X5V7D0_9ACTN</name>
<dbReference type="SUPFAM" id="SSF56112">
    <property type="entry name" value="Protein kinase-like (PK-like)"/>
    <property type="match status" value="1"/>
</dbReference>
<protein>
    <submittedName>
        <fullName evidence="2">Aminoglycoside phosphotransferase (APT) family kinase protein</fullName>
    </submittedName>
</protein>
<dbReference type="RefSeq" id="WP_167204382.1">
    <property type="nucleotide sequence ID" value="NZ_JAASRO010000001.1"/>
</dbReference>
<keyword evidence="3" id="KW-1185">Reference proteome</keyword>
<evidence type="ECO:0000259" key="1">
    <source>
        <dbReference type="Pfam" id="PF01636"/>
    </source>
</evidence>
<sequence length="280" mass="31270">MRGVDLERDYGLTISSLEPHPGGFATEGWVADRKWFVKRWRDGERPVGLELLEELRALGLPVVEPLRTLDGELSATMGSQAYAVFPYVEGRTATFGDWRVAARAMRQVHEAPLRVDLPPANTDEPAIEELGRSLDHPWIADRADEVSAAIARLESVRTRVAEKPVRAVVCHTDFHGLNLLLDDAGEVAAILDWENAVIGPREYDVWVAADGPELVEFLDEYGADDLDLDHVEFALLARGLRDLAARVLTTVDRPGVDTWGFDRIRRVDSNLEVFSRYCVS</sequence>
<dbReference type="PANTHER" id="PTHR21310:SF15">
    <property type="entry name" value="AMINOGLYCOSIDE PHOSPHOTRANSFERASE DOMAIN-CONTAINING PROTEIN"/>
    <property type="match status" value="1"/>
</dbReference>
<dbReference type="Pfam" id="PF01636">
    <property type="entry name" value="APH"/>
    <property type="match status" value="1"/>
</dbReference>
<dbReference type="InterPro" id="IPR051678">
    <property type="entry name" value="AGP_Transferase"/>
</dbReference>
<evidence type="ECO:0000313" key="2">
    <source>
        <dbReference type="EMBL" id="NIK55591.1"/>
    </source>
</evidence>
<dbReference type="InterPro" id="IPR011009">
    <property type="entry name" value="Kinase-like_dom_sf"/>
</dbReference>
<dbReference type="PANTHER" id="PTHR21310">
    <property type="entry name" value="AMINOGLYCOSIDE PHOSPHOTRANSFERASE-RELATED-RELATED"/>
    <property type="match status" value="1"/>
</dbReference>
<dbReference type="Gene3D" id="3.90.1200.10">
    <property type="match status" value="1"/>
</dbReference>